<evidence type="ECO:0000313" key="3">
    <source>
        <dbReference type="Proteomes" id="UP000031575"/>
    </source>
</evidence>
<feature type="domain" description="HNH nuclease" evidence="1">
    <location>
        <begin position="187"/>
        <end position="260"/>
    </location>
</feature>
<dbReference type="Proteomes" id="UP000031575">
    <property type="component" value="Unassembled WGS sequence"/>
</dbReference>
<organism evidence="2 3">
    <name type="scientific">Sporothrix brasiliensis 5110</name>
    <dbReference type="NCBI Taxonomy" id="1398154"/>
    <lineage>
        <taxon>Eukaryota</taxon>
        <taxon>Fungi</taxon>
        <taxon>Dikarya</taxon>
        <taxon>Ascomycota</taxon>
        <taxon>Pezizomycotina</taxon>
        <taxon>Sordariomycetes</taxon>
        <taxon>Sordariomycetidae</taxon>
        <taxon>Ophiostomatales</taxon>
        <taxon>Ophiostomataceae</taxon>
        <taxon>Sporothrix</taxon>
    </lineage>
</organism>
<dbReference type="AlphaFoldDB" id="A0A0C2FN34"/>
<reference evidence="2 3" key="1">
    <citation type="journal article" date="2014" name="BMC Genomics">
        <title>Comparative genomics of the major fungal agents of human and animal Sporotrichosis: Sporothrix schenckii and Sporothrix brasiliensis.</title>
        <authorList>
            <person name="Teixeira M.M."/>
            <person name="de Almeida L.G."/>
            <person name="Kubitschek-Barreira P."/>
            <person name="Alves F.L."/>
            <person name="Kioshima E.S."/>
            <person name="Abadio A.K."/>
            <person name="Fernandes L."/>
            <person name="Derengowski L.S."/>
            <person name="Ferreira K.S."/>
            <person name="Souza R.C."/>
            <person name="Ruiz J.C."/>
            <person name="de Andrade N.C."/>
            <person name="Paes H.C."/>
            <person name="Nicola A.M."/>
            <person name="Albuquerque P."/>
            <person name="Gerber A.L."/>
            <person name="Martins V.P."/>
            <person name="Peconick L.D."/>
            <person name="Neto A.V."/>
            <person name="Chaucanez C.B."/>
            <person name="Silva P.A."/>
            <person name="Cunha O.L."/>
            <person name="de Oliveira F.F."/>
            <person name="dos Santos T.C."/>
            <person name="Barros A.L."/>
            <person name="Soares M.A."/>
            <person name="de Oliveira L.M."/>
            <person name="Marini M.M."/>
            <person name="Villalobos-Duno H."/>
            <person name="Cunha M.M."/>
            <person name="de Hoog S."/>
            <person name="da Silveira J.F."/>
            <person name="Henrissat B."/>
            <person name="Nino-Vega G.A."/>
            <person name="Cisalpino P.S."/>
            <person name="Mora-Montes H.M."/>
            <person name="Almeida S.R."/>
            <person name="Stajich J.E."/>
            <person name="Lopes-Bezerra L.M."/>
            <person name="Vasconcelos A.T."/>
            <person name="Felipe M.S."/>
        </authorList>
    </citation>
    <scope>NUCLEOTIDE SEQUENCE [LARGE SCALE GENOMIC DNA]</scope>
    <source>
        <strain evidence="2 3">5110</strain>
    </source>
</reference>
<dbReference type="GeneID" id="63676083"/>
<dbReference type="Pfam" id="PF13391">
    <property type="entry name" value="HNH_2"/>
    <property type="match status" value="1"/>
</dbReference>
<evidence type="ECO:0000313" key="2">
    <source>
        <dbReference type="EMBL" id="KIH92443.1"/>
    </source>
</evidence>
<comment type="caution">
    <text evidence="2">The sequence shown here is derived from an EMBL/GenBank/DDBJ whole genome shotgun (WGS) entry which is preliminary data.</text>
</comment>
<name>A0A0C2FN34_9PEZI</name>
<accession>A0A0C2FN34</accession>
<evidence type="ECO:0000259" key="1">
    <source>
        <dbReference type="Pfam" id="PF13391"/>
    </source>
</evidence>
<proteinExistence type="predicted"/>
<gene>
    <name evidence="2" type="ORF">SPBR_02859</name>
</gene>
<dbReference type="EMBL" id="AWTV01000006">
    <property type="protein sequence ID" value="KIH92443.1"/>
    <property type="molecule type" value="Genomic_DNA"/>
</dbReference>
<protein>
    <recommendedName>
        <fullName evidence="1">HNH nuclease domain-containing protein</fullName>
    </recommendedName>
</protein>
<dbReference type="HOGENOM" id="CLU_043858_1_1_1"/>
<keyword evidence="3" id="KW-1185">Reference proteome</keyword>
<sequence length="361" mass="40771">MSSPLHRHQASLEDLLDFSAEPPIFPSDAARDHALHLFTHVLDQLDASQNELLSTPFRRIEMIRSMHRHSQTQPSKDLILQSFFSSIDVDILPTTNEVDMGSVAAKVVAFTDFLFANFFLPSDAVLPGSGHRLKALRRDCLIRDRHRCVVTRKFDRNEARKRYERDGENAEDDDGHILTQDNMQQFANLEVAHILPHSLMTHEGSSDMIQARKNALAILDMFDVGIRHLIEGLNIDRPTNALTLTQEVHNEFGRFKLYFEPLVDAPQHTYRIQSTEPIFSPVAPVVRTLFLSENRTTDAPLPRLLAIHAAVTKVLHMCGAGAYSENILRDTEELVIEEDGTTNLGKLVALRMGGWWNGVVV</sequence>
<dbReference type="InterPro" id="IPR003615">
    <property type="entry name" value="HNH_nuc"/>
</dbReference>
<dbReference type="OrthoDB" id="2104739at2759"/>
<dbReference type="VEuPathDB" id="FungiDB:SPBR_02859"/>
<dbReference type="RefSeq" id="XP_040620453.1">
    <property type="nucleotide sequence ID" value="XM_040761162.1"/>
</dbReference>